<keyword evidence="4" id="KW-1185">Reference proteome</keyword>
<dbReference type="GO" id="GO:0003677">
    <property type="term" value="F:DNA binding"/>
    <property type="evidence" value="ECO:0007669"/>
    <property type="project" value="InterPro"/>
</dbReference>
<evidence type="ECO:0000313" key="5">
    <source>
        <dbReference type="Proteomes" id="UP001157039"/>
    </source>
</evidence>
<dbReference type="Proteomes" id="UP001157039">
    <property type="component" value="Unassembled WGS sequence"/>
</dbReference>
<gene>
    <name evidence="2" type="ORF">C7K38_01025</name>
    <name evidence="3" type="ORF">GCM10025885_01320</name>
</gene>
<evidence type="ECO:0000259" key="1">
    <source>
        <dbReference type="SMART" id="SM00966"/>
    </source>
</evidence>
<sequence>MNNIKDQTRITQWGNSKATRIPSYIVKQLGLEDNQVLSVTIQNNSIILTPIKKQPTNIHDLFAGWQDDGQRDHELDWGKEEGNELPW</sequence>
<protein>
    <submittedName>
        <fullName evidence="3">PbsX family transcriptional regulator</fullName>
    </submittedName>
</protein>
<dbReference type="Gene3D" id="2.10.260.10">
    <property type="match status" value="1"/>
</dbReference>
<name>A0AA37XHM6_9ENTE</name>
<evidence type="ECO:0000313" key="3">
    <source>
        <dbReference type="EMBL" id="GMA71083.1"/>
    </source>
</evidence>
<evidence type="ECO:0000313" key="4">
    <source>
        <dbReference type="Proteomes" id="UP000268310"/>
    </source>
</evidence>
<dbReference type="InterPro" id="IPR039052">
    <property type="entry name" value="Antitox_PemI-like"/>
</dbReference>
<dbReference type="EMBL" id="CP027783">
    <property type="protein sequence ID" value="AYW47074.1"/>
    <property type="molecule type" value="Genomic_DNA"/>
</dbReference>
<reference evidence="2 4" key="1">
    <citation type="journal article" date="2012" name="Int. J. Syst. Evol. Microbiol.">
        <title>Characterization of Tetragenococcus strains from sugar thick juice reveals a novel species, Tetragenococcus osmophilus sp. nov., and divides Tetragenococcus halophilus into two subspecies, T. halophilus subsp. halophilus subsp. nov. and T. halophilus subsp. flandriensis subsp. nov.</title>
        <authorList>
            <person name="Juste A."/>
            <person name="Van Trappen S."/>
            <person name="Verreth C."/>
            <person name="Cleenwerck I."/>
            <person name="De Vos P."/>
            <person name="Lievens B."/>
            <person name="Willems K.A."/>
        </authorList>
    </citation>
    <scope>NUCLEOTIDE SEQUENCE [LARGE SCALE GENOMIC DNA]</scope>
    <source>
        <strain evidence="2 4">JCM 31126</strain>
    </source>
</reference>
<dbReference type="Proteomes" id="UP000268310">
    <property type="component" value="Chromosome"/>
</dbReference>
<dbReference type="PANTHER" id="PTHR40516">
    <property type="entry name" value="ANTITOXIN CHPS-RELATED"/>
    <property type="match status" value="1"/>
</dbReference>
<organism evidence="3 5">
    <name type="scientific">Tetragenococcus osmophilus</name>
    <dbReference type="NCBI Taxonomy" id="526944"/>
    <lineage>
        <taxon>Bacteria</taxon>
        <taxon>Bacillati</taxon>
        <taxon>Bacillota</taxon>
        <taxon>Bacilli</taxon>
        <taxon>Lactobacillales</taxon>
        <taxon>Enterococcaceae</taxon>
        <taxon>Tetragenococcus</taxon>
    </lineage>
</organism>
<reference evidence="3" key="4">
    <citation type="submission" date="2023-02" db="EMBL/GenBank/DDBJ databases">
        <authorList>
            <person name="Sun Q."/>
            <person name="Mori K."/>
        </authorList>
    </citation>
    <scope>NUCLEOTIDE SEQUENCE</scope>
    <source>
        <strain evidence="3">NBRC 114545</strain>
    </source>
</reference>
<feature type="domain" description="SpoVT-AbrB" evidence="1">
    <location>
        <begin position="11"/>
        <end position="56"/>
    </location>
</feature>
<dbReference type="EMBL" id="BSUW01000001">
    <property type="protein sequence ID" value="GMA71083.1"/>
    <property type="molecule type" value="Genomic_DNA"/>
</dbReference>
<dbReference type="KEGG" id="too:C7K38_01025"/>
<dbReference type="SMART" id="SM00966">
    <property type="entry name" value="SpoVT_AbrB"/>
    <property type="match status" value="1"/>
</dbReference>
<accession>A0AA37XHM6</accession>
<dbReference type="InterPro" id="IPR037914">
    <property type="entry name" value="SpoVT-AbrB_sf"/>
</dbReference>
<proteinExistence type="predicted"/>
<dbReference type="InterPro" id="IPR007159">
    <property type="entry name" value="SpoVT-AbrB_dom"/>
</dbReference>
<dbReference type="RefSeq" id="WP_123933976.1">
    <property type="nucleotide sequence ID" value="NZ_BSUW01000001.1"/>
</dbReference>
<reference evidence="2" key="3">
    <citation type="submission" date="2018-03" db="EMBL/GenBank/DDBJ databases">
        <authorList>
            <person name="Jeon C.O."/>
        </authorList>
    </citation>
    <scope>NUCLEOTIDE SEQUENCE</scope>
    <source>
        <strain evidence="2">JCM 31126</strain>
    </source>
</reference>
<dbReference type="SUPFAM" id="SSF89447">
    <property type="entry name" value="AbrB/MazE/MraZ-like"/>
    <property type="match status" value="1"/>
</dbReference>
<reference evidence="3 5" key="2">
    <citation type="journal article" date="2014" name="Int. J. Syst. Evol. Microbiol.">
        <title>Complete genome sequence of Corynebacterium casei LMG S-19264T (=DSM 44701T), isolated from a smear-ripened cheese.</title>
        <authorList>
            <consortium name="US DOE Joint Genome Institute (JGI-PGF)"/>
            <person name="Walter F."/>
            <person name="Albersmeier A."/>
            <person name="Kalinowski J."/>
            <person name="Ruckert C."/>
        </authorList>
    </citation>
    <scope>NUCLEOTIDE SEQUENCE [LARGE SCALE GENOMIC DNA]</scope>
    <source>
        <strain evidence="3 5">NBRC 114545</strain>
    </source>
</reference>
<evidence type="ECO:0000313" key="2">
    <source>
        <dbReference type="EMBL" id="AYW47074.1"/>
    </source>
</evidence>
<dbReference type="AlphaFoldDB" id="A0AA37XHM6"/>
<dbReference type="Pfam" id="PF04014">
    <property type="entry name" value="MazE_antitoxin"/>
    <property type="match status" value="1"/>
</dbReference>
<dbReference type="PANTHER" id="PTHR40516:SF1">
    <property type="entry name" value="ANTITOXIN CHPS-RELATED"/>
    <property type="match status" value="1"/>
</dbReference>
<dbReference type="GO" id="GO:0097351">
    <property type="term" value="F:toxin sequestering activity"/>
    <property type="evidence" value="ECO:0007669"/>
    <property type="project" value="InterPro"/>
</dbReference>